<reference evidence="1" key="1">
    <citation type="submission" date="2021-02" db="EMBL/GenBank/DDBJ databases">
        <authorList>
            <person name="Nowell W R."/>
        </authorList>
    </citation>
    <scope>NUCLEOTIDE SEQUENCE</scope>
</reference>
<name>A0A8S2RND4_9BILA</name>
<feature type="non-terminal residue" evidence="1">
    <location>
        <position position="1"/>
    </location>
</feature>
<comment type="caution">
    <text evidence="1">The sequence shown here is derived from an EMBL/GenBank/DDBJ whole genome shotgun (WGS) entry which is preliminary data.</text>
</comment>
<gene>
    <name evidence="1" type="ORF">SMN809_LOCUS20892</name>
</gene>
<dbReference type="EMBL" id="CAJOBI010014668">
    <property type="protein sequence ID" value="CAF4178055.1"/>
    <property type="molecule type" value="Genomic_DNA"/>
</dbReference>
<proteinExistence type="predicted"/>
<feature type="non-terminal residue" evidence="1">
    <location>
        <position position="95"/>
    </location>
</feature>
<sequence>TYDPCIWDILQAILDHIVNNNIYEISLIDRSLIENDDRTKSPLQNESNTFNTIDSLLQALNEPNYKLEQCTDHKLNSCDIPITTNNEEQQQQQLP</sequence>
<evidence type="ECO:0000313" key="1">
    <source>
        <dbReference type="EMBL" id="CAF4178055.1"/>
    </source>
</evidence>
<evidence type="ECO:0000313" key="2">
    <source>
        <dbReference type="Proteomes" id="UP000676336"/>
    </source>
</evidence>
<dbReference type="Proteomes" id="UP000676336">
    <property type="component" value="Unassembled WGS sequence"/>
</dbReference>
<organism evidence="1 2">
    <name type="scientific">Rotaria magnacalcarata</name>
    <dbReference type="NCBI Taxonomy" id="392030"/>
    <lineage>
        <taxon>Eukaryota</taxon>
        <taxon>Metazoa</taxon>
        <taxon>Spiralia</taxon>
        <taxon>Gnathifera</taxon>
        <taxon>Rotifera</taxon>
        <taxon>Eurotatoria</taxon>
        <taxon>Bdelloidea</taxon>
        <taxon>Philodinida</taxon>
        <taxon>Philodinidae</taxon>
        <taxon>Rotaria</taxon>
    </lineage>
</organism>
<protein>
    <submittedName>
        <fullName evidence="1">Uncharacterized protein</fullName>
    </submittedName>
</protein>
<dbReference type="AlphaFoldDB" id="A0A8S2RND4"/>
<accession>A0A8S2RND4</accession>